<evidence type="ECO:0000259" key="1">
    <source>
        <dbReference type="Pfam" id="PF21056"/>
    </source>
</evidence>
<keyword evidence="3" id="KW-1185">Reference proteome</keyword>
<reference evidence="2" key="2">
    <citation type="journal article" date="2023" name="BMC Genomics">
        <title>Pest status, molecular evolution, and epigenetic factors derived from the genome assembly of Frankliniella fusca, a thysanopteran phytovirus vector.</title>
        <authorList>
            <person name="Catto M.A."/>
            <person name="Labadie P.E."/>
            <person name="Jacobson A.L."/>
            <person name="Kennedy G.G."/>
            <person name="Srinivasan R."/>
            <person name="Hunt B.G."/>
        </authorList>
    </citation>
    <scope>NUCLEOTIDE SEQUENCE</scope>
    <source>
        <strain evidence="2">PL_HMW_Pooled</strain>
    </source>
</reference>
<dbReference type="InterPro" id="IPR048324">
    <property type="entry name" value="ZSWIM1-3_RNaseH-like"/>
</dbReference>
<dbReference type="AlphaFoldDB" id="A0AAE1LD53"/>
<evidence type="ECO:0000313" key="2">
    <source>
        <dbReference type="EMBL" id="KAK3915726.1"/>
    </source>
</evidence>
<sequence>MISSPYQREELSYFTDNKVLIDSTHGTNSYDFQLTTVETVDSAGVGVPVGYCISNHVTKDFMKQYFRILKDNIKKASPSTKVFSPPFCFEKA</sequence>
<comment type="caution">
    <text evidence="2">The sequence shown here is derived from an EMBL/GenBank/DDBJ whole genome shotgun (WGS) entry which is preliminary data.</text>
</comment>
<evidence type="ECO:0000313" key="3">
    <source>
        <dbReference type="Proteomes" id="UP001219518"/>
    </source>
</evidence>
<gene>
    <name evidence="2" type="ORF">KUF71_025056</name>
</gene>
<reference evidence="2" key="1">
    <citation type="submission" date="2021-07" db="EMBL/GenBank/DDBJ databases">
        <authorList>
            <person name="Catto M.A."/>
            <person name="Jacobson A."/>
            <person name="Kennedy G."/>
            <person name="Labadie P."/>
            <person name="Hunt B.G."/>
            <person name="Srinivasan R."/>
        </authorList>
    </citation>
    <scope>NUCLEOTIDE SEQUENCE</scope>
    <source>
        <strain evidence="2">PL_HMW_Pooled</strain>
        <tissue evidence="2">Head</tissue>
    </source>
</reference>
<dbReference type="Proteomes" id="UP001219518">
    <property type="component" value="Unassembled WGS sequence"/>
</dbReference>
<protein>
    <submittedName>
        <fullName evidence="2">Tryptophan synthase beta chain</fullName>
    </submittedName>
</protein>
<dbReference type="EMBL" id="JAHWGI010000461">
    <property type="protein sequence ID" value="KAK3915726.1"/>
    <property type="molecule type" value="Genomic_DNA"/>
</dbReference>
<organism evidence="2 3">
    <name type="scientific">Frankliniella fusca</name>
    <dbReference type="NCBI Taxonomy" id="407009"/>
    <lineage>
        <taxon>Eukaryota</taxon>
        <taxon>Metazoa</taxon>
        <taxon>Ecdysozoa</taxon>
        <taxon>Arthropoda</taxon>
        <taxon>Hexapoda</taxon>
        <taxon>Insecta</taxon>
        <taxon>Pterygota</taxon>
        <taxon>Neoptera</taxon>
        <taxon>Paraneoptera</taxon>
        <taxon>Thysanoptera</taxon>
        <taxon>Terebrantia</taxon>
        <taxon>Thripoidea</taxon>
        <taxon>Thripidae</taxon>
        <taxon>Frankliniella</taxon>
    </lineage>
</organism>
<proteinExistence type="predicted"/>
<dbReference type="Pfam" id="PF21056">
    <property type="entry name" value="ZSWIM1-3_RNaseH-like"/>
    <property type="match status" value="1"/>
</dbReference>
<name>A0AAE1LD53_9NEOP</name>
<feature type="domain" description="ZSWIM1/3 RNaseH-like" evidence="1">
    <location>
        <begin position="17"/>
        <end position="75"/>
    </location>
</feature>
<accession>A0AAE1LD53</accession>